<dbReference type="RefSeq" id="WP_345712799.1">
    <property type="nucleotide sequence ID" value="NZ_BAABIL010000368.1"/>
</dbReference>
<dbReference type="EMBL" id="BAABIL010000368">
    <property type="protein sequence ID" value="GAA4983846.1"/>
    <property type="molecule type" value="Genomic_DNA"/>
</dbReference>
<proteinExistence type="predicted"/>
<dbReference type="InterPro" id="IPR036514">
    <property type="entry name" value="SGNH_hydro_sf"/>
</dbReference>
<dbReference type="SUPFAM" id="SSF52266">
    <property type="entry name" value="SGNH hydrolase"/>
    <property type="match status" value="1"/>
</dbReference>
<keyword evidence="1" id="KW-0732">Signal</keyword>
<feature type="chain" id="PRO_5046376047" description="SGNH hydrolase-type esterase domain-containing protein" evidence="1">
    <location>
        <begin position="36"/>
        <end position="508"/>
    </location>
</feature>
<organism evidence="3 4">
    <name type="scientific">Kineococcus glutinatus</name>
    <dbReference type="NCBI Taxonomy" id="1070872"/>
    <lineage>
        <taxon>Bacteria</taxon>
        <taxon>Bacillati</taxon>
        <taxon>Actinomycetota</taxon>
        <taxon>Actinomycetes</taxon>
        <taxon>Kineosporiales</taxon>
        <taxon>Kineosporiaceae</taxon>
        <taxon>Kineococcus</taxon>
    </lineage>
</organism>
<dbReference type="PANTHER" id="PTHR37981:SF1">
    <property type="entry name" value="SGNH HYDROLASE-TYPE ESTERASE DOMAIN-CONTAINING PROTEIN"/>
    <property type="match status" value="1"/>
</dbReference>
<dbReference type="InterPro" id="IPR013830">
    <property type="entry name" value="SGNH_hydro"/>
</dbReference>
<evidence type="ECO:0000259" key="2">
    <source>
        <dbReference type="Pfam" id="PF13472"/>
    </source>
</evidence>
<accession>A0ABP9I017</accession>
<evidence type="ECO:0000256" key="1">
    <source>
        <dbReference type="SAM" id="SignalP"/>
    </source>
</evidence>
<evidence type="ECO:0000313" key="4">
    <source>
        <dbReference type="Proteomes" id="UP001501195"/>
    </source>
</evidence>
<sequence length="508" mass="52627">MNPVRSRAGRAGGAVLAAAGLLSVQALVTAPGATAAVSGSVSVALAGRVVHGHDVRASSAAACPAGSEYVRVDSANPAGVVDGSDTARLDADRTWTLVLRASSRVADPENSGFAAGRWTYRAWCGRAGSGVHLHDYPPFTVDFTAGIPLRVRTSGQTATIGAAQACPNTGASAVRGQARGEATTAGWSGTFTAAVGPGASWQFTTGRHSAPITSATATCLPADPGGLAFSYLPWRSAPTTAVVAMGDSYSSGEGTSSFDPGTNGPVNFCHRSRYAWPRLLDQELARLTLTAHLACSGAETVHVDNPQDAGQYASPDAAPDHVSQLRRLREVIARSGTPRVVTLGIGGNDVGFRELLEACGVPDCVRNGALAQVRSRIGSAAFRDQLRRTYAAVREAAPGARVVVVGYPNIFPPNGKTDHGLLCAPFTEAEIRGLVDVARTLEAALVEVSAQARVEFNSTFGVLRDHELCSASPYVYPLTPVGGNLRGHPTAAGQRLMAFDVRDYLGGS</sequence>
<dbReference type="InterPro" id="IPR037460">
    <property type="entry name" value="SEST-like"/>
</dbReference>
<dbReference type="CDD" id="cd01823">
    <property type="entry name" value="SEST_like"/>
    <property type="match status" value="1"/>
</dbReference>
<name>A0ABP9I017_9ACTN</name>
<dbReference type="Proteomes" id="UP001501195">
    <property type="component" value="Unassembled WGS sequence"/>
</dbReference>
<reference evidence="4" key="1">
    <citation type="journal article" date="2019" name="Int. J. Syst. Evol. Microbiol.">
        <title>The Global Catalogue of Microorganisms (GCM) 10K type strain sequencing project: providing services to taxonomists for standard genome sequencing and annotation.</title>
        <authorList>
            <consortium name="The Broad Institute Genomics Platform"/>
            <consortium name="The Broad Institute Genome Sequencing Center for Infectious Disease"/>
            <person name="Wu L."/>
            <person name="Ma J."/>
        </authorList>
    </citation>
    <scope>NUCLEOTIDE SEQUENCE [LARGE SCALE GENOMIC DNA]</scope>
    <source>
        <strain evidence="4">JCM 18126</strain>
    </source>
</reference>
<dbReference type="Gene3D" id="3.40.50.1110">
    <property type="entry name" value="SGNH hydrolase"/>
    <property type="match status" value="1"/>
</dbReference>
<evidence type="ECO:0000313" key="3">
    <source>
        <dbReference type="EMBL" id="GAA4983846.1"/>
    </source>
</evidence>
<feature type="signal peptide" evidence="1">
    <location>
        <begin position="1"/>
        <end position="35"/>
    </location>
</feature>
<comment type="caution">
    <text evidence="3">The sequence shown here is derived from an EMBL/GenBank/DDBJ whole genome shotgun (WGS) entry which is preliminary data.</text>
</comment>
<keyword evidence="4" id="KW-1185">Reference proteome</keyword>
<protein>
    <recommendedName>
        <fullName evidence="2">SGNH hydrolase-type esterase domain-containing protein</fullName>
    </recommendedName>
</protein>
<gene>
    <name evidence="3" type="ORF">GCM10023225_23830</name>
</gene>
<dbReference type="Pfam" id="PF13472">
    <property type="entry name" value="Lipase_GDSL_2"/>
    <property type="match status" value="1"/>
</dbReference>
<feature type="domain" description="SGNH hydrolase-type esterase" evidence="2">
    <location>
        <begin position="244"/>
        <end position="496"/>
    </location>
</feature>
<dbReference type="PANTHER" id="PTHR37981">
    <property type="entry name" value="LIPASE 2"/>
    <property type="match status" value="1"/>
</dbReference>